<dbReference type="Proteomes" id="UP001597192">
    <property type="component" value="Unassembled WGS sequence"/>
</dbReference>
<feature type="transmembrane region" description="Helical" evidence="1">
    <location>
        <begin position="198"/>
        <end position="215"/>
    </location>
</feature>
<keyword evidence="1" id="KW-1133">Transmembrane helix</keyword>
<comment type="caution">
    <text evidence="2">The sequence shown here is derived from an EMBL/GenBank/DDBJ whole genome shotgun (WGS) entry which is preliminary data.</text>
</comment>
<keyword evidence="1" id="KW-0812">Transmembrane</keyword>
<name>A0ABW4CTC2_9LACO</name>
<feature type="transmembrane region" description="Helical" evidence="1">
    <location>
        <begin position="291"/>
        <end position="307"/>
    </location>
</feature>
<dbReference type="EMBL" id="JBHTOG010000044">
    <property type="protein sequence ID" value="MFD1432751.1"/>
    <property type="molecule type" value="Genomic_DNA"/>
</dbReference>
<feature type="transmembrane region" description="Helical" evidence="1">
    <location>
        <begin position="124"/>
        <end position="156"/>
    </location>
</feature>
<dbReference type="RefSeq" id="WP_125695879.1">
    <property type="nucleotide sequence ID" value="NZ_JBHTOG010000044.1"/>
</dbReference>
<keyword evidence="1" id="KW-0472">Membrane</keyword>
<feature type="transmembrane region" description="Helical" evidence="1">
    <location>
        <begin position="46"/>
        <end position="64"/>
    </location>
</feature>
<evidence type="ECO:0000256" key="1">
    <source>
        <dbReference type="SAM" id="Phobius"/>
    </source>
</evidence>
<feature type="transmembrane region" description="Helical" evidence="1">
    <location>
        <begin position="227"/>
        <end position="248"/>
    </location>
</feature>
<gene>
    <name evidence="2" type="ORF">ACFQ47_08720</name>
</gene>
<reference evidence="3" key="1">
    <citation type="journal article" date="2019" name="Int. J. Syst. Evol. Microbiol.">
        <title>The Global Catalogue of Microorganisms (GCM) 10K type strain sequencing project: providing services to taxonomists for standard genome sequencing and annotation.</title>
        <authorList>
            <consortium name="The Broad Institute Genomics Platform"/>
            <consortium name="The Broad Institute Genome Sequencing Center for Infectious Disease"/>
            <person name="Wu L."/>
            <person name="Ma J."/>
        </authorList>
    </citation>
    <scope>NUCLEOTIDE SEQUENCE [LARGE SCALE GENOMIC DNA]</scope>
    <source>
        <strain evidence="3">CCM 8947</strain>
    </source>
</reference>
<organism evidence="2 3">
    <name type="scientific">Lacticaseibacillus yichunensis</name>
    <dbReference type="NCBI Taxonomy" id="2486015"/>
    <lineage>
        <taxon>Bacteria</taxon>
        <taxon>Bacillati</taxon>
        <taxon>Bacillota</taxon>
        <taxon>Bacilli</taxon>
        <taxon>Lactobacillales</taxon>
        <taxon>Lactobacillaceae</taxon>
        <taxon>Lacticaseibacillus</taxon>
    </lineage>
</organism>
<keyword evidence="3" id="KW-1185">Reference proteome</keyword>
<proteinExistence type="predicted"/>
<evidence type="ECO:0000313" key="3">
    <source>
        <dbReference type="Proteomes" id="UP001597192"/>
    </source>
</evidence>
<evidence type="ECO:0000313" key="2">
    <source>
        <dbReference type="EMBL" id="MFD1432751.1"/>
    </source>
</evidence>
<feature type="transmembrane region" description="Helical" evidence="1">
    <location>
        <begin position="76"/>
        <end position="104"/>
    </location>
</feature>
<sequence length="341" mass="36019">MPKTARPTLLEQVLLLIAAATLLQAALPPLATMTAATTLASFGESGLRFVAWITIWGLQTLLITGTRRYLHSLTPLITLGFSLVFAITAGTQVATSLPATLAIAGAEGWLAWQTWHRDGLASGLVGAGALATAAVSFLPTGLATSFLWAAQLVAFAGAMRLARKTGQLPVGHVVLLVELVLGLLLIQLASDGRGAPKTALPAAIAIGLMLAMYAIAGPHFTRAATHLPAFVLGHVVLLASALGSAGLLQLDDAALWLGALRWALLAAFCLAVFTLLTWCGESTIDTGYKRWFFIGFTLLIDALYTAMTLHLALAYLIGTCAYLLAVTLYVWQFMIQRATPR</sequence>
<protein>
    <submittedName>
        <fullName evidence="2">Uncharacterized protein</fullName>
    </submittedName>
</protein>
<feature type="transmembrane region" description="Helical" evidence="1">
    <location>
        <begin position="168"/>
        <end position="186"/>
    </location>
</feature>
<accession>A0ABW4CTC2</accession>
<feature type="transmembrane region" description="Helical" evidence="1">
    <location>
        <begin position="254"/>
        <end position="279"/>
    </location>
</feature>
<feature type="transmembrane region" description="Helical" evidence="1">
    <location>
        <begin position="313"/>
        <end position="331"/>
    </location>
</feature>